<feature type="region of interest" description="Disordered" evidence="8">
    <location>
        <begin position="1"/>
        <end position="174"/>
    </location>
</feature>
<organism evidence="9 10">
    <name type="scientific">Coilia grayii</name>
    <name type="common">Gray's grenadier anchovy</name>
    <dbReference type="NCBI Taxonomy" id="363190"/>
    <lineage>
        <taxon>Eukaryota</taxon>
        <taxon>Metazoa</taxon>
        <taxon>Chordata</taxon>
        <taxon>Craniata</taxon>
        <taxon>Vertebrata</taxon>
        <taxon>Euteleostomi</taxon>
        <taxon>Actinopterygii</taxon>
        <taxon>Neopterygii</taxon>
        <taxon>Teleostei</taxon>
        <taxon>Clupei</taxon>
        <taxon>Clupeiformes</taxon>
        <taxon>Clupeoidei</taxon>
        <taxon>Engraulidae</taxon>
        <taxon>Coilinae</taxon>
        <taxon>Coilia</taxon>
    </lineage>
</organism>
<evidence type="ECO:0000256" key="6">
    <source>
        <dbReference type="ARBA" id="ARBA00051963"/>
    </source>
</evidence>
<dbReference type="Gene3D" id="3.30.470.160">
    <property type="entry name" value="Inositol polyphosphate kinase"/>
    <property type="match status" value="1"/>
</dbReference>
<comment type="catalytic activity">
    <reaction evidence="6">
        <text>1D-myo-inositol 1,4,5-trisphosphate + ATP = 1D-myo-inositol 1,3,4,5-tetrakisphosphate + ADP + H(+)</text>
        <dbReference type="Rhea" id="RHEA:11020"/>
        <dbReference type="ChEBI" id="CHEBI:15378"/>
        <dbReference type="ChEBI" id="CHEBI:30616"/>
        <dbReference type="ChEBI" id="CHEBI:57895"/>
        <dbReference type="ChEBI" id="CHEBI:203600"/>
        <dbReference type="ChEBI" id="CHEBI:456216"/>
        <dbReference type="EC" id="2.7.1.127"/>
    </reaction>
    <physiologicalReaction direction="left-to-right" evidence="6">
        <dbReference type="Rhea" id="RHEA:11021"/>
    </physiologicalReaction>
</comment>
<dbReference type="Pfam" id="PF03770">
    <property type="entry name" value="IPK"/>
    <property type="match status" value="1"/>
</dbReference>
<protein>
    <recommendedName>
        <fullName evidence="7">Kinase</fullName>
        <ecNumber evidence="7">2.7.-.-</ecNumber>
    </recommendedName>
</protein>
<dbReference type="EC" id="2.7.-.-" evidence="7"/>
<feature type="compositionally biased region" description="Low complexity" evidence="8">
    <location>
        <begin position="284"/>
        <end position="296"/>
    </location>
</feature>
<dbReference type="Proteomes" id="UP001591681">
    <property type="component" value="Unassembled WGS sequence"/>
</dbReference>
<dbReference type="GO" id="GO:0008440">
    <property type="term" value="F:inositol-1,4,5-trisphosphate 3-kinase activity"/>
    <property type="evidence" value="ECO:0007669"/>
    <property type="project" value="UniProtKB-EC"/>
</dbReference>
<feature type="compositionally biased region" description="Polar residues" evidence="8">
    <location>
        <begin position="1"/>
        <end position="11"/>
    </location>
</feature>
<dbReference type="AlphaFoldDB" id="A0ABD1JN97"/>
<dbReference type="SUPFAM" id="SSF56104">
    <property type="entry name" value="SAICAR synthase-like"/>
    <property type="match status" value="1"/>
</dbReference>
<keyword evidence="3" id="KW-0547">Nucleotide-binding</keyword>
<dbReference type="GO" id="GO:0005524">
    <property type="term" value="F:ATP binding"/>
    <property type="evidence" value="ECO:0007669"/>
    <property type="project" value="UniProtKB-KW"/>
</dbReference>
<dbReference type="PANTHER" id="PTHR12400:SF77">
    <property type="entry name" value="KINASE"/>
    <property type="match status" value="1"/>
</dbReference>
<evidence type="ECO:0000256" key="2">
    <source>
        <dbReference type="ARBA" id="ARBA00022679"/>
    </source>
</evidence>
<keyword evidence="10" id="KW-1185">Reference proteome</keyword>
<evidence type="ECO:0000256" key="8">
    <source>
        <dbReference type="SAM" id="MobiDB-lite"/>
    </source>
</evidence>
<keyword evidence="2 7" id="KW-0808">Transferase</keyword>
<feature type="compositionally biased region" description="Low complexity" evidence="8">
    <location>
        <begin position="120"/>
        <end position="137"/>
    </location>
</feature>
<feature type="compositionally biased region" description="Acidic residues" evidence="8">
    <location>
        <begin position="297"/>
        <end position="306"/>
    </location>
</feature>
<evidence type="ECO:0000313" key="9">
    <source>
        <dbReference type="EMBL" id="KAL2088633.1"/>
    </source>
</evidence>
<proteinExistence type="inferred from homology"/>
<accession>A0ABD1JN97</accession>
<keyword evidence="4 7" id="KW-0418">Kinase</keyword>
<evidence type="ECO:0000256" key="1">
    <source>
        <dbReference type="ARBA" id="ARBA00007374"/>
    </source>
</evidence>
<dbReference type="InterPro" id="IPR005522">
    <property type="entry name" value="IPK"/>
</dbReference>
<sequence>MNISISPSASQDQKRVKGESLEAEEGVVGFLDGHPHEKEMSGCQSSVLDGPKAKPKRQSAQAVLSPRADGGGEKNPENPHTSPHTPAKTVAITTHKLSGTGEIAQPPQSHSSETHNRAATHTLPTNTSTYTTSHTGTQGPGEENERDKRVEEKEEGERQKEERRWMEERELPRTSLWRLRDRGLEERWAKVRGEWRRSGSLERTSQEQGMAWEREGKMLAQGMAWEREGKMLAQDDRVLKDCCREGAEEGERAKERSEGEGQRRVKDMVQNHILSRVLVHSASSSSSSSSFNCSSPESDEVFSEGEETAARRKIMKRCRSWRTFLTMMQWSKRRQSSWVQLAGHQGNFQLSEGGEVLKRWSEIEAACLHLLMSDALREFVPRYYGPLSRNGSNYLRLEDLLSGLSNPVIMDCKMGVRTYLEEEIIKARISPVLRSDMYHKMVKVDPSAPLAEEHVLGAVTKLRYMQWRDAVSSTTTLGFRIEGIMLDNGTVLRDFNKTQSLPPLIDAFLTFTKSKLHILRAYQSRLLALREALKESGFFSTHEVIGSSLLFVHDTSRRANIWMIDFGKTMPIPNGVQLQHDMPWVEGNHEDGYLTGLASIMQLLSEAIQRARGGCLERSDSQTLAEDEVGMDVQSGTG</sequence>
<reference evidence="9 10" key="1">
    <citation type="submission" date="2024-09" db="EMBL/GenBank/DDBJ databases">
        <title>A chromosome-level genome assembly of Gray's grenadier anchovy, Coilia grayii.</title>
        <authorList>
            <person name="Fu Z."/>
        </authorList>
    </citation>
    <scope>NUCLEOTIDE SEQUENCE [LARGE SCALE GENOMIC DNA]</scope>
    <source>
        <strain evidence="9">G4</strain>
        <tissue evidence="9">Muscle</tissue>
    </source>
</reference>
<evidence type="ECO:0000256" key="4">
    <source>
        <dbReference type="ARBA" id="ARBA00022777"/>
    </source>
</evidence>
<evidence type="ECO:0000256" key="5">
    <source>
        <dbReference type="ARBA" id="ARBA00022840"/>
    </source>
</evidence>
<keyword evidence="5" id="KW-0067">ATP-binding</keyword>
<gene>
    <name evidence="9" type="ORF">ACEWY4_015532</name>
</gene>
<evidence type="ECO:0000256" key="7">
    <source>
        <dbReference type="RuleBase" id="RU363090"/>
    </source>
</evidence>
<feature type="compositionally biased region" description="Basic and acidic residues" evidence="8">
    <location>
        <begin position="143"/>
        <end position="174"/>
    </location>
</feature>
<dbReference type="EMBL" id="JBHFQA010000013">
    <property type="protein sequence ID" value="KAL2088633.1"/>
    <property type="molecule type" value="Genomic_DNA"/>
</dbReference>
<name>A0ABD1JN97_9TELE</name>
<evidence type="ECO:0000313" key="10">
    <source>
        <dbReference type="Proteomes" id="UP001591681"/>
    </source>
</evidence>
<dbReference type="FunFam" id="3.30.470.160:FF:000001">
    <property type="entry name" value="Kinase"/>
    <property type="match status" value="1"/>
</dbReference>
<dbReference type="InterPro" id="IPR038286">
    <property type="entry name" value="IPK_sf"/>
</dbReference>
<comment type="similarity">
    <text evidence="1 7">Belongs to the inositol phosphokinase (IPK) family.</text>
</comment>
<feature type="region of interest" description="Disordered" evidence="8">
    <location>
        <begin position="284"/>
        <end position="306"/>
    </location>
</feature>
<evidence type="ECO:0000256" key="3">
    <source>
        <dbReference type="ARBA" id="ARBA00022741"/>
    </source>
</evidence>
<comment type="caution">
    <text evidence="9">The sequence shown here is derived from an EMBL/GenBank/DDBJ whole genome shotgun (WGS) entry which is preliminary data.</text>
</comment>
<dbReference type="PANTHER" id="PTHR12400">
    <property type="entry name" value="INOSITOL POLYPHOSPHATE KINASE"/>
    <property type="match status" value="1"/>
</dbReference>